<evidence type="ECO:0000313" key="4">
    <source>
        <dbReference type="Proteomes" id="UP001476282"/>
    </source>
</evidence>
<accession>A0ABP9UR03</accession>
<protein>
    <submittedName>
        <fullName evidence="3">Inositol 2-dehydrogenase/D-chiro-inositol 3-dehydrogenase</fullName>
    </submittedName>
</protein>
<dbReference type="SUPFAM" id="SSF55347">
    <property type="entry name" value="Glyceraldehyde-3-phosphate dehydrogenase-like, C-terminal domain"/>
    <property type="match status" value="1"/>
</dbReference>
<organism evidence="3 4">
    <name type="scientific">Haloferula sargassicola</name>
    <dbReference type="NCBI Taxonomy" id="490096"/>
    <lineage>
        <taxon>Bacteria</taxon>
        <taxon>Pseudomonadati</taxon>
        <taxon>Verrucomicrobiota</taxon>
        <taxon>Verrucomicrobiia</taxon>
        <taxon>Verrucomicrobiales</taxon>
        <taxon>Verrucomicrobiaceae</taxon>
        <taxon>Haloferula</taxon>
    </lineage>
</organism>
<sequence length="476" mass="52049">MSAKPYLTSRRHFIQGAGALAFATFAAPSFGAVGANDRIRLALIGCGGRGNSLFDQFSGEKDVEFVAFADPDQQHLDKIGEKAPKAEKFTDYRKLLERKDIDAVVIASPNYWHAIHTIHACQAGKDVYVEKPVTFSLEQGQAMLAAEKKYDRIIQAGTQNRSDTGLIDAFQAIQEGKFGKILQLRGLCYRNRTGIGKLDHPLEIPASVDYNLWLGPRPDEPIRRPHLHYDWHWDYNTGNGDIGNQAPHEFDLISWLLGDPRFSGDMHCLGNRFGWDDAGNTPNLQTAWYEMAGVPVVFEVNDMTLKPDVNASPAFKGVRVGIVATCEGGEFRGGRGGGFVVGEDGKTKIAKFPGDAGGGHARNFLDAVKSRDASSLRGKLAHAVHSAEVVHLANLAYRAGEPVPRTKLVGDLPETIADVIERQERQLKAWSIDTEKTPYVLGAPAAMKNGQPQGGAKLMSLADTTYREGFPLPEIS</sequence>
<dbReference type="Gene3D" id="3.30.360.10">
    <property type="entry name" value="Dihydrodipicolinate Reductase, domain 2"/>
    <property type="match status" value="1"/>
</dbReference>
<evidence type="ECO:0000259" key="1">
    <source>
        <dbReference type="Pfam" id="PF01408"/>
    </source>
</evidence>
<keyword evidence="4" id="KW-1185">Reference proteome</keyword>
<gene>
    <name evidence="3" type="primary">iolG_3</name>
    <name evidence="3" type="ORF">Hsar01_01440</name>
</gene>
<dbReference type="Proteomes" id="UP001476282">
    <property type="component" value="Unassembled WGS sequence"/>
</dbReference>
<reference evidence="3 4" key="1">
    <citation type="submission" date="2024-02" db="EMBL/GenBank/DDBJ databases">
        <title>Haloferula sargassicola NBRC 104335.</title>
        <authorList>
            <person name="Ichikawa N."/>
            <person name="Katano-Makiyama Y."/>
            <person name="Hidaka K."/>
        </authorList>
    </citation>
    <scope>NUCLEOTIDE SEQUENCE [LARGE SCALE GENOMIC DNA]</scope>
    <source>
        <strain evidence="3 4">NBRC 104335</strain>
    </source>
</reference>
<dbReference type="EMBL" id="BAABRI010000007">
    <property type="protein sequence ID" value="GAA5482223.1"/>
    <property type="molecule type" value="Genomic_DNA"/>
</dbReference>
<proteinExistence type="predicted"/>
<dbReference type="Gene3D" id="3.40.50.720">
    <property type="entry name" value="NAD(P)-binding Rossmann-like Domain"/>
    <property type="match status" value="1"/>
</dbReference>
<dbReference type="InterPro" id="IPR050463">
    <property type="entry name" value="Gfo/Idh/MocA_oxidrdct_glycsds"/>
</dbReference>
<dbReference type="Pfam" id="PF01408">
    <property type="entry name" value="GFO_IDH_MocA"/>
    <property type="match status" value="1"/>
</dbReference>
<dbReference type="InterPro" id="IPR006311">
    <property type="entry name" value="TAT_signal"/>
</dbReference>
<dbReference type="PANTHER" id="PTHR43818:SF5">
    <property type="entry name" value="OXIDOREDUCTASE FAMILY PROTEIN"/>
    <property type="match status" value="1"/>
</dbReference>
<dbReference type="Pfam" id="PF19051">
    <property type="entry name" value="GFO_IDH_MocA_C2"/>
    <property type="match status" value="1"/>
</dbReference>
<dbReference type="InterPro" id="IPR000683">
    <property type="entry name" value="Gfo/Idh/MocA-like_OxRdtase_N"/>
</dbReference>
<dbReference type="RefSeq" id="WP_353566371.1">
    <property type="nucleotide sequence ID" value="NZ_BAABRI010000007.1"/>
</dbReference>
<feature type="domain" description="Gfo/Idh/MocA-like oxidoreductase N-terminal" evidence="1">
    <location>
        <begin position="39"/>
        <end position="157"/>
    </location>
</feature>
<comment type="caution">
    <text evidence="3">The sequence shown here is derived from an EMBL/GenBank/DDBJ whole genome shotgun (WGS) entry which is preliminary data.</text>
</comment>
<evidence type="ECO:0000313" key="3">
    <source>
        <dbReference type="EMBL" id="GAA5482223.1"/>
    </source>
</evidence>
<feature type="domain" description="Gfo/Idh/MocA-like oxidoreductase bacterial type C-terminal" evidence="2">
    <location>
        <begin position="200"/>
        <end position="259"/>
    </location>
</feature>
<evidence type="ECO:0000259" key="2">
    <source>
        <dbReference type="Pfam" id="PF19051"/>
    </source>
</evidence>
<dbReference type="SUPFAM" id="SSF51735">
    <property type="entry name" value="NAD(P)-binding Rossmann-fold domains"/>
    <property type="match status" value="1"/>
</dbReference>
<dbReference type="PANTHER" id="PTHR43818">
    <property type="entry name" value="BCDNA.GH03377"/>
    <property type="match status" value="1"/>
</dbReference>
<name>A0ABP9UR03_9BACT</name>
<dbReference type="InterPro" id="IPR036291">
    <property type="entry name" value="NAD(P)-bd_dom_sf"/>
</dbReference>
<dbReference type="PROSITE" id="PS51318">
    <property type="entry name" value="TAT"/>
    <property type="match status" value="1"/>
</dbReference>
<dbReference type="InterPro" id="IPR043906">
    <property type="entry name" value="Gfo/Idh/MocA_OxRdtase_bact_C"/>
</dbReference>